<evidence type="ECO:0000313" key="1">
    <source>
        <dbReference type="EMBL" id="GEK29325.1"/>
    </source>
</evidence>
<reference evidence="2 3" key="1">
    <citation type="journal article" date="2015" name="Genome Announc.">
        <title>Expanding the biotechnology potential of lactobacilli through comparative genomics of 213 strains and associated genera.</title>
        <authorList>
            <person name="Sun Z."/>
            <person name="Harris H.M."/>
            <person name="McCann A."/>
            <person name="Guo C."/>
            <person name="Argimon S."/>
            <person name="Zhang W."/>
            <person name="Yang X."/>
            <person name="Jeffery I.B."/>
            <person name="Cooney J.C."/>
            <person name="Kagawa T.F."/>
            <person name="Liu W."/>
            <person name="Song Y."/>
            <person name="Salvetti E."/>
            <person name="Wrobel A."/>
            <person name="Rasinkangas P."/>
            <person name="Parkhill J."/>
            <person name="Rea M.C."/>
            <person name="O'Sullivan O."/>
            <person name="Ritari J."/>
            <person name="Douillard F.P."/>
            <person name="Paul Ross R."/>
            <person name="Yang R."/>
            <person name="Briner A.E."/>
            <person name="Felis G.E."/>
            <person name="de Vos W.M."/>
            <person name="Barrangou R."/>
            <person name="Klaenhammer T.R."/>
            <person name="Caufield P.W."/>
            <person name="Cui Y."/>
            <person name="Zhang H."/>
            <person name="O'Toole P.W."/>
        </authorList>
    </citation>
    <scope>NUCLEOTIDE SEQUENCE [LARGE SCALE GENOMIC DNA]</scope>
    <source>
        <strain evidence="2 3">DSM 22696</strain>
    </source>
</reference>
<keyword evidence="3" id="KW-1185">Reference proteome</keyword>
<evidence type="ECO:0008006" key="5">
    <source>
        <dbReference type="Google" id="ProtNLM"/>
    </source>
</evidence>
<dbReference type="PATRIC" id="fig|348151.3.peg.128"/>
<name>A0A0R2L6K1_9LACO</name>
<accession>A0A0R2L6K1</accession>
<organism evidence="2 3">
    <name type="scientific">Furfurilactobacillus siliginis</name>
    <dbReference type="NCBI Taxonomy" id="348151"/>
    <lineage>
        <taxon>Bacteria</taxon>
        <taxon>Bacillati</taxon>
        <taxon>Bacillota</taxon>
        <taxon>Bacilli</taxon>
        <taxon>Lactobacillales</taxon>
        <taxon>Lactobacillaceae</taxon>
        <taxon>Furfurilactobacillus</taxon>
    </lineage>
</organism>
<dbReference type="InterPro" id="IPR029058">
    <property type="entry name" value="AB_hydrolase_fold"/>
</dbReference>
<dbReference type="Proteomes" id="UP000051139">
    <property type="component" value="Unassembled WGS sequence"/>
</dbReference>
<reference evidence="1 4" key="2">
    <citation type="submission" date="2019-07" db="EMBL/GenBank/DDBJ databases">
        <title>Whole genome shotgun sequence of Lactobacillus siliginis NBRC 101315.</title>
        <authorList>
            <person name="Hosoyama A."/>
            <person name="Uohara A."/>
            <person name="Ohji S."/>
            <person name="Ichikawa N."/>
        </authorList>
    </citation>
    <scope>NUCLEOTIDE SEQUENCE [LARGE SCALE GENOMIC DNA]</scope>
    <source>
        <strain evidence="1 4">NBRC 101315</strain>
    </source>
</reference>
<evidence type="ECO:0000313" key="3">
    <source>
        <dbReference type="Proteomes" id="UP000051139"/>
    </source>
</evidence>
<comment type="caution">
    <text evidence="2">The sequence shown here is derived from an EMBL/GenBank/DDBJ whole genome shotgun (WGS) entry which is preliminary data.</text>
</comment>
<dbReference type="EMBL" id="BJUD01000045">
    <property type="protein sequence ID" value="GEK29325.1"/>
    <property type="molecule type" value="Genomic_DNA"/>
</dbReference>
<gene>
    <name evidence="2" type="ORF">IV55_GL000125</name>
    <name evidence="1" type="ORF">LSI01_16360</name>
</gene>
<dbReference type="EMBL" id="JQCB01000001">
    <property type="protein sequence ID" value="KRN97202.1"/>
    <property type="molecule type" value="Genomic_DNA"/>
</dbReference>
<dbReference type="RefSeq" id="WP_057808463.1">
    <property type="nucleotide sequence ID" value="NZ_BJUD01000045.1"/>
</dbReference>
<dbReference type="Proteomes" id="UP000321429">
    <property type="component" value="Unassembled WGS sequence"/>
</dbReference>
<dbReference type="AlphaFoldDB" id="A0A0R2L6K1"/>
<dbReference type="InterPro" id="IPR010315">
    <property type="entry name" value="DUF915_hydro-like"/>
</dbReference>
<dbReference type="SUPFAM" id="SSF53474">
    <property type="entry name" value="alpha/beta-Hydrolases"/>
    <property type="match status" value="1"/>
</dbReference>
<dbReference type="Gene3D" id="3.40.50.1820">
    <property type="entry name" value="alpha/beta hydrolase"/>
    <property type="match status" value="1"/>
</dbReference>
<evidence type="ECO:0000313" key="2">
    <source>
        <dbReference type="EMBL" id="KRN97202.1"/>
    </source>
</evidence>
<dbReference type="OrthoDB" id="503948at2"/>
<evidence type="ECO:0000313" key="4">
    <source>
        <dbReference type="Proteomes" id="UP000321429"/>
    </source>
</evidence>
<dbReference type="STRING" id="348151.IV55_GL000125"/>
<dbReference type="Pfam" id="PF06028">
    <property type="entry name" value="DUF915"/>
    <property type="match status" value="1"/>
</dbReference>
<protein>
    <recommendedName>
        <fullName evidence="5">Alpha/beta hydrolase</fullName>
    </recommendedName>
</protein>
<sequence>MKRVMWWLVGSIAAILFIWGASHELINRQRLQAVTPQHNPTATVFVGGYGSTPHAFDRMSMQWEAAGIAKRAAVIQVDHNGGMHVTGQQTWQDNPIVQVAFADNKDPRVQIKAFPKVMHWLLVHQHVTHINLVTHSMGGGVAYSYLVNNQQQTQPQVNKWVAIASPFERLNRPEAFVKTYNRMLSRADQLPADLKIMTVGGNVWSTGTDTEVSVKGVQALRPIVTPHIAHFEEHILWGSPLTVQHSALRTNPEVTWRVAKFLFE</sequence>
<proteinExistence type="predicted"/>